<reference evidence="3 4" key="1">
    <citation type="submission" date="2012-10" db="EMBL/GenBank/DDBJ databases">
        <title>Genome assembly of Amycolatopsis azurea DSM 43854.</title>
        <authorList>
            <person name="Khatri I."/>
            <person name="Kaur I."/>
            <person name="Subramanian S."/>
            <person name="Mayilraj S."/>
        </authorList>
    </citation>
    <scope>NUCLEOTIDE SEQUENCE [LARGE SCALE GENOMIC DNA]</scope>
    <source>
        <strain evidence="3 4">DSM 43854</strain>
    </source>
</reference>
<dbReference type="PATRIC" id="fig|1238180.3.peg.4600"/>
<keyword evidence="1" id="KW-1133">Transmembrane helix</keyword>
<dbReference type="AlphaFoldDB" id="M2PMB9"/>
<dbReference type="Proteomes" id="UP000014137">
    <property type="component" value="Unassembled WGS sequence"/>
</dbReference>
<name>M2PMB9_9PSEU</name>
<evidence type="ECO:0000313" key="4">
    <source>
        <dbReference type="Proteomes" id="UP000014137"/>
    </source>
</evidence>
<dbReference type="EMBL" id="ANMG01000042">
    <property type="protein sequence ID" value="EMD25663.1"/>
    <property type="molecule type" value="Genomic_DNA"/>
</dbReference>
<gene>
    <name evidence="3" type="ORF">C791_4557</name>
</gene>
<organism evidence="3 4">
    <name type="scientific">Amycolatopsis azurea DSM 43854</name>
    <dbReference type="NCBI Taxonomy" id="1238180"/>
    <lineage>
        <taxon>Bacteria</taxon>
        <taxon>Bacillati</taxon>
        <taxon>Actinomycetota</taxon>
        <taxon>Actinomycetes</taxon>
        <taxon>Pseudonocardiales</taxon>
        <taxon>Pseudonocardiaceae</taxon>
        <taxon>Amycolatopsis</taxon>
    </lineage>
</organism>
<dbReference type="InterPro" id="IPR018649">
    <property type="entry name" value="SHOCT"/>
</dbReference>
<feature type="domain" description="SHOCT" evidence="2">
    <location>
        <begin position="50"/>
        <end position="74"/>
    </location>
</feature>
<dbReference type="Pfam" id="PF09851">
    <property type="entry name" value="SHOCT"/>
    <property type="match status" value="1"/>
</dbReference>
<evidence type="ECO:0000256" key="1">
    <source>
        <dbReference type="SAM" id="Phobius"/>
    </source>
</evidence>
<accession>M2PMB9</accession>
<evidence type="ECO:0000313" key="3">
    <source>
        <dbReference type="EMBL" id="EMD25663.1"/>
    </source>
</evidence>
<keyword evidence="1" id="KW-0812">Transmembrane</keyword>
<protein>
    <recommendedName>
        <fullName evidence="2">SHOCT domain-containing protein</fullName>
    </recommendedName>
</protein>
<comment type="caution">
    <text evidence="3">The sequence shown here is derived from an EMBL/GenBank/DDBJ whole genome shotgun (WGS) entry which is preliminary data.</text>
</comment>
<feature type="transmembrane region" description="Helical" evidence="1">
    <location>
        <begin position="12"/>
        <end position="38"/>
    </location>
</feature>
<keyword evidence="1" id="KW-0472">Membrane</keyword>
<evidence type="ECO:0000259" key="2">
    <source>
        <dbReference type="Pfam" id="PF09851"/>
    </source>
</evidence>
<sequence>MMPYGHYYGGSGWLGVVLILAIGVIVIAGVVTVAVILLRRYAKPASSHDDALRILNERFARGEIDKDEYEERRASMRS</sequence>
<proteinExistence type="predicted"/>